<dbReference type="Proteomes" id="UP000027986">
    <property type="component" value="Chromosome"/>
</dbReference>
<dbReference type="KEGG" id="dni:HX89_10705"/>
<dbReference type="EMBL" id="CP008889">
    <property type="protein sequence ID" value="AIF41331.1"/>
    <property type="molecule type" value="Genomic_DNA"/>
</dbReference>
<dbReference type="PANTHER" id="PTHR45919:SF1">
    <property type="entry name" value="GDP-MAN:MAN(3)GLCNAC(2)-PP-DOL ALPHA-1,2-MANNOSYLTRANSFERASE"/>
    <property type="match status" value="1"/>
</dbReference>
<evidence type="ECO:0000259" key="4">
    <source>
        <dbReference type="Pfam" id="PF13439"/>
    </source>
</evidence>
<sequence length="398" mass="43732">MVVSDRGRAVVLAPMLAARGGAERVALVAAETLKAAGYDTVIVAPGQVDDLGAYADYFGIDLDGVAYEELPSVGRMGRFEALRTVIEELVWARIVRSMQPDVFLTCMYGATLPGLAERSLYYIHFPHQLTTPGLTGLRARYVSWTQYARRLQNRGSDFRATYTSFLANSRFTASHARQRWGVDPYVLYPPCCGVGAGRVWRQPSILAVGRFQDRQPGHPYKNQEALIVAFRAMADLHAEGWQLHLAGSVGSEAELARLREMSVGLPVAFHPNASLEELHTLYRESSVYWHAQGFGESHLMAPQSQEHFGITTVEAMSAGAIAMVYDTAGPAEVVADVPGTVRWTSLEELRLATRNIARADPTDMASLRRAAQRRAAEFSEAAFATRLLTLIETGSPRS</sequence>
<feature type="domain" description="Glycosyl transferase family 1" evidence="3">
    <location>
        <begin position="219"/>
        <end position="336"/>
    </location>
</feature>
<evidence type="ECO:0000313" key="5">
    <source>
        <dbReference type="EMBL" id="AIF41331.1"/>
    </source>
</evidence>
<dbReference type="GO" id="GO:0016020">
    <property type="term" value="C:membrane"/>
    <property type="evidence" value="ECO:0007669"/>
    <property type="project" value="TreeGrafter"/>
</dbReference>
<dbReference type="GO" id="GO:0006487">
    <property type="term" value="P:protein N-linked glycosylation"/>
    <property type="evidence" value="ECO:0007669"/>
    <property type="project" value="TreeGrafter"/>
</dbReference>
<proteinExistence type="predicted"/>
<keyword evidence="6" id="KW-1185">Reference proteome</keyword>
<evidence type="ECO:0000256" key="2">
    <source>
        <dbReference type="ARBA" id="ARBA00022679"/>
    </source>
</evidence>
<protein>
    <submittedName>
        <fullName evidence="5">Uncharacterized protein</fullName>
    </submittedName>
</protein>
<dbReference type="GO" id="GO:0004377">
    <property type="term" value="F:GDP-Man:Man(3)GlcNAc(2)-PP-Dol alpha-1,2-mannosyltransferase activity"/>
    <property type="evidence" value="ECO:0007669"/>
    <property type="project" value="InterPro"/>
</dbReference>
<dbReference type="AlphaFoldDB" id="A0A075JGJ9"/>
<dbReference type="PANTHER" id="PTHR45919">
    <property type="entry name" value="GDP-MAN:MAN(3)GLCNAC(2)-PP-DOL ALPHA-1,2-MANNOSYLTRANSFERASE"/>
    <property type="match status" value="1"/>
</dbReference>
<keyword evidence="1" id="KW-0328">Glycosyltransferase</keyword>
<organism evidence="5 6">
    <name type="scientific">Dermacoccus nishinomiyaensis</name>
    <dbReference type="NCBI Taxonomy" id="1274"/>
    <lineage>
        <taxon>Bacteria</taxon>
        <taxon>Bacillati</taxon>
        <taxon>Actinomycetota</taxon>
        <taxon>Actinomycetes</taxon>
        <taxon>Micrococcales</taxon>
        <taxon>Dermacoccaceae</taxon>
        <taxon>Dermacoccus</taxon>
    </lineage>
</organism>
<dbReference type="SUPFAM" id="SSF53756">
    <property type="entry name" value="UDP-Glycosyltransferase/glycogen phosphorylase"/>
    <property type="match status" value="1"/>
</dbReference>
<keyword evidence="2" id="KW-0808">Transferase</keyword>
<gene>
    <name evidence="5" type="ORF">HX89_10705</name>
</gene>
<dbReference type="HOGENOM" id="CLU_041019_0_0_11"/>
<evidence type="ECO:0000256" key="1">
    <source>
        <dbReference type="ARBA" id="ARBA00022676"/>
    </source>
</evidence>
<dbReference type="Pfam" id="PF00534">
    <property type="entry name" value="Glycos_transf_1"/>
    <property type="match status" value="1"/>
</dbReference>
<accession>A0A075JGJ9</accession>
<evidence type="ECO:0000313" key="6">
    <source>
        <dbReference type="Proteomes" id="UP000027986"/>
    </source>
</evidence>
<dbReference type="Gene3D" id="3.40.50.2000">
    <property type="entry name" value="Glycogen Phosphorylase B"/>
    <property type="match status" value="2"/>
</dbReference>
<evidence type="ECO:0000259" key="3">
    <source>
        <dbReference type="Pfam" id="PF00534"/>
    </source>
</evidence>
<feature type="domain" description="Glycosyltransferase subfamily 4-like N-terminal" evidence="4">
    <location>
        <begin position="20"/>
        <end position="188"/>
    </location>
</feature>
<dbReference type="InterPro" id="IPR038013">
    <property type="entry name" value="ALG11"/>
</dbReference>
<dbReference type="InterPro" id="IPR001296">
    <property type="entry name" value="Glyco_trans_1"/>
</dbReference>
<dbReference type="Pfam" id="PF13439">
    <property type="entry name" value="Glyco_transf_4"/>
    <property type="match status" value="1"/>
</dbReference>
<reference evidence="5 6" key="1">
    <citation type="submission" date="2014-07" db="EMBL/GenBank/DDBJ databases">
        <title>Genome Sequencing of Dermacoccus nishinomiyaensis.</title>
        <authorList>
            <person name="Hong K.W."/>
            <person name="Chan K.G."/>
        </authorList>
    </citation>
    <scope>NUCLEOTIDE SEQUENCE [LARGE SCALE GENOMIC DNA]</scope>
    <source>
        <strain evidence="5 6">M25</strain>
    </source>
</reference>
<dbReference type="InterPro" id="IPR028098">
    <property type="entry name" value="Glyco_trans_4-like_N"/>
</dbReference>
<dbReference type="eggNOG" id="COG0438">
    <property type="taxonomic scope" value="Bacteria"/>
</dbReference>
<name>A0A075JGJ9_9MICO</name>